<feature type="transmembrane region" description="Helical" evidence="7">
    <location>
        <begin position="384"/>
        <end position="405"/>
    </location>
</feature>
<comment type="subcellular location">
    <subcellularLocation>
        <location evidence="1">Cell inner membrane</location>
        <topology evidence="1">Multi-pass membrane protein</topology>
    </subcellularLocation>
</comment>
<evidence type="ECO:0000256" key="4">
    <source>
        <dbReference type="ARBA" id="ARBA00022692"/>
    </source>
</evidence>
<protein>
    <submittedName>
        <fullName evidence="9">Fucose transport protein</fullName>
    </submittedName>
</protein>
<dbReference type="Proteomes" id="UP000051020">
    <property type="component" value="Unassembled WGS sequence"/>
</dbReference>
<proteinExistence type="predicted"/>
<evidence type="ECO:0000256" key="5">
    <source>
        <dbReference type="ARBA" id="ARBA00022989"/>
    </source>
</evidence>
<dbReference type="Pfam" id="PF07690">
    <property type="entry name" value="MFS_1"/>
    <property type="match status" value="1"/>
</dbReference>
<feature type="transmembrane region" description="Helical" evidence="7">
    <location>
        <begin position="116"/>
        <end position="135"/>
    </location>
</feature>
<dbReference type="PROSITE" id="PS50850">
    <property type="entry name" value="MFS"/>
    <property type="match status" value="1"/>
</dbReference>
<feature type="transmembrane region" description="Helical" evidence="7">
    <location>
        <begin position="329"/>
        <end position="347"/>
    </location>
</feature>
<dbReference type="CDD" id="cd17394">
    <property type="entry name" value="MFS_FucP_like"/>
    <property type="match status" value="1"/>
</dbReference>
<dbReference type="GeneID" id="49392832"/>
<dbReference type="InterPro" id="IPR050375">
    <property type="entry name" value="MFS_TsgA-like"/>
</dbReference>
<feature type="transmembrane region" description="Helical" evidence="7">
    <location>
        <begin position="417"/>
        <end position="438"/>
    </location>
</feature>
<dbReference type="AlphaFoldDB" id="A0A837RAK1"/>
<dbReference type="GO" id="GO:0005886">
    <property type="term" value="C:plasma membrane"/>
    <property type="evidence" value="ECO:0007669"/>
    <property type="project" value="UniProtKB-SubCell"/>
</dbReference>
<feature type="transmembrane region" description="Helical" evidence="7">
    <location>
        <begin position="29"/>
        <end position="50"/>
    </location>
</feature>
<dbReference type="RefSeq" id="WP_050337731.1">
    <property type="nucleotide sequence ID" value="NZ_AZCU01000006.1"/>
</dbReference>
<evidence type="ECO:0000256" key="1">
    <source>
        <dbReference type="ARBA" id="ARBA00004429"/>
    </source>
</evidence>
<evidence type="ECO:0000256" key="7">
    <source>
        <dbReference type="SAM" id="Phobius"/>
    </source>
</evidence>
<evidence type="ECO:0000313" key="10">
    <source>
        <dbReference type="Proteomes" id="UP000051020"/>
    </source>
</evidence>
<dbReference type="SUPFAM" id="SSF103473">
    <property type="entry name" value="MFS general substrate transporter"/>
    <property type="match status" value="1"/>
</dbReference>
<keyword evidence="4 7" id="KW-0812">Transmembrane</keyword>
<comment type="caution">
    <text evidence="9">The sequence shown here is derived from an EMBL/GenBank/DDBJ whole genome shotgun (WGS) entry which is preliminary data.</text>
</comment>
<sequence>MQKLFRGVIKLSAHEQDDGYLDKTPIFQFMLLSLLIPLWAAAASLNNILITQFKTIFELNNATSALVNSAFYLGYFVIAIPASRVIKKTSYKLAIVIGLSLFTIGCLLFFPASHLATYGVFLIALFAIACGLSFLETSANTFSTLMGPKSASTVRLNISQIFYPIGAVVGILLGKYLIFNDGASLATTMAKMHGAARLAYGQRMLQQTLLPYKYLIVVLLVAIFIFVLTQFPSGKPKQRPDQAAAKSAGVGETLRYLIHNKDFMKGIGTEFVYMGMQTAVWAYTINLAMSFSNRINERDASTFMIYTYIAFFCGKLLATALMKRFATSQVLFGFSVVGVLALGYVTFVPNESAVYLTILASGLFGPGWPTIYSQTLDTVTDKRYTETAGAIVVMSIIGGAVTPLIQGLIADMTGSVSLSFIIDVISFAIVGSYALGYYKRHQAASEVTHMEELS</sequence>
<keyword evidence="2" id="KW-0813">Transport</keyword>
<keyword evidence="6 7" id="KW-0472">Membrane</keyword>
<feature type="transmembrane region" description="Helical" evidence="7">
    <location>
        <begin position="93"/>
        <end position="110"/>
    </location>
</feature>
<dbReference type="PANTHER" id="PTHR43702:SF11">
    <property type="entry name" value="L-FUCOSE-PROTON SYMPORTER"/>
    <property type="match status" value="1"/>
</dbReference>
<feature type="transmembrane region" description="Helical" evidence="7">
    <location>
        <begin position="156"/>
        <end position="179"/>
    </location>
</feature>
<dbReference type="InterPro" id="IPR036259">
    <property type="entry name" value="MFS_trans_sf"/>
</dbReference>
<dbReference type="GO" id="GO:0022857">
    <property type="term" value="F:transmembrane transporter activity"/>
    <property type="evidence" value="ECO:0007669"/>
    <property type="project" value="InterPro"/>
</dbReference>
<evidence type="ECO:0000259" key="8">
    <source>
        <dbReference type="PROSITE" id="PS50850"/>
    </source>
</evidence>
<evidence type="ECO:0000313" key="9">
    <source>
        <dbReference type="EMBL" id="KRK25695.1"/>
    </source>
</evidence>
<feature type="transmembrane region" description="Helical" evidence="7">
    <location>
        <begin position="353"/>
        <end position="372"/>
    </location>
</feature>
<accession>A0A837RAK1</accession>
<dbReference type="EMBL" id="AZCU01000006">
    <property type="protein sequence ID" value="KRK25695.1"/>
    <property type="molecule type" value="Genomic_DNA"/>
</dbReference>
<dbReference type="PANTHER" id="PTHR43702">
    <property type="entry name" value="L-FUCOSE-PROTON SYMPORTER"/>
    <property type="match status" value="1"/>
</dbReference>
<feature type="transmembrane region" description="Helical" evidence="7">
    <location>
        <begin position="212"/>
        <end position="231"/>
    </location>
</feature>
<feature type="transmembrane region" description="Helical" evidence="7">
    <location>
        <begin position="303"/>
        <end position="322"/>
    </location>
</feature>
<dbReference type="InterPro" id="IPR020846">
    <property type="entry name" value="MFS_dom"/>
</dbReference>
<evidence type="ECO:0000256" key="6">
    <source>
        <dbReference type="ARBA" id="ARBA00023136"/>
    </source>
</evidence>
<evidence type="ECO:0000256" key="3">
    <source>
        <dbReference type="ARBA" id="ARBA00022475"/>
    </source>
</evidence>
<dbReference type="Gene3D" id="1.20.1250.20">
    <property type="entry name" value="MFS general substrate transporter like domains"/>
    <property type="match status" value="2"/>
</dbReference>
<feature type="transmembrane region" description="Helical" evidence="7">
    <location>
        <begin position="271"/>
        <end position="291"/>
    </location>
</feature>
<keyword evidence="3" id="KW-1003">Cell membrane</keyword>
<gene>
    <name evidence="9" type="ORF">FD24_GL002829</name>
</gene>
<organism evidence="9 10">
    <name type="scientific">Lactiplantibacillus pentosus DSM 20314</name>
    <dbReference type="NCBI Taxonomy" id="1423791"/>
    <lineage>
        <taxon>Bacteria</taxon>
        <taxon>Bacillati</taxon>
        <taxon>Bacillota</taxon>
        <taxon>Bacilli</taxon>
        <taxon>Lactobacillales</taxon>
        <taxon>Lactobacillaceae</taxon>
        <taxon>Lactiplantibacillus</taxon>
    </lineage>
</organism>
<feature type="transmembrane region" description="Helical" evidence="7">
    <location>
        <begin position="62"/>
        <end position="81"/>
    </location>
</feature>
<keyword evidence="5 7" id="KW-1133">Transmembrane helix</keyword>
<evidence type="ECO:0000256" key="2">
    <source>
        <dbReference type="ARBA" id="ARBA00022448"/>
    </source>
</evidence>
<reference evidence="9 10" key="1">
    <citation type="journal article" date="2015" name="Genome Announc.">
        <title>Expanding the biotechnology potential of lactobacilli through comparative genomics of 213 strains and associated genera.</title>
        <authorList>
            <person name="Sun Z."/>
            <person name="Harris H.M."/>
            <person name="McCann A."/>
            <person name="Guo C."/>
            <person name="Argimon S."/>
            <person name="Zhang W."/>
            <person name="Yang X."/>
            <person name="Jeffery I.B."/>
            <person name="Cooney J.C."/>
            <person name="Kagawa T.F."/>
            <person name="Liu W."/>
            <person name="Song Y."/>
            <person name="Salvetti E."/>
            <person name="Wrobel A."/>
            <person name="Rasinkangas P."/>
            <person name="Parkhill J."/>
            <person name="Rea M.C."/>
            <person name="O'Sullivan O."/>
            <person name="Ritari J."/>
            <person name="Douillard F.P."/>
            <person name="Paul Ross R."/>
            <person name="Yang R."/>
            <person name="Briner A.E."/>
            <person name="Felis G.E."/>
            <person name="de Vos W.M."/>
            <person name="Barrangou R."/>
            <person name="Klaenhammer T.R."/>
            <person name="Caufield P.W."/>
            <person name="Cui Y."/>
            <person name="Zhang H."/>
            <person name="O'Toole P.W."/>
        </authorList>
    </citation>
    <scope>NUCLEOTIDE SEQUENCE [LARGE SCALE GENOMIC DNA]</scope>
    <source>
        <strain evidence="9 10">DSM 20314</strain>
    </source>
</reference>
<feature type="domain" description="Major facilitator superfamily (MFS) profile" evidence="8">
    <location>
        <begin position="26"/>
        <end position="442"/>
    </location>
</feature>
<dbReference type="InterPro" id="IPR011701">
    <property type="entry name" value="MFS"/>
</dbReference>
<name>A0A837RAK1_LACPE</name>